<feature type="domain" description="Tetrapyrrole biosynthesis glutamyl-tRNA reductase dimerisation" evidence="15">
    <location>
        <begin position="344"/>
        <end position="440"/>
    </location>
</feature>
<dbReference type="InterPro" id="IPR018214">
    <property type="entry name" value="GluRdtase_CS"/>
</dbReference>
<comment type="catalytic activity">
    <reaction evidence="7 9 14">
        <text>(S)-4-amino-5-oxopentanoate + tRNA(Glu) + NADP(+) = L-glutamyl-tRNA(Glu) + NADPH + H(+)</text>
        <dbReference type="Rhea" id="RHEA:12344"/>
        <dbReference type="Rhea" id="RHEA-COMP:9663"/>
        <dbReference type="Rhea" id="RHEA-COMP:9680"/>
        <dbReference type="ChEBI" id="CHEBI:15378"/>
        <dbReference type="ChEBI" id="CHEBI:57501"/>
        <dbReference type="ChEBI" id="CHEBI:57783"/>
        <dbReference type="ChEBI" id="CHEBI:58349"/>
        <dbReference type="ChEBI" id="CHEBI:78442"/>
        <dbReference type="ChEBI" id="CHEBI:78520"/>
        <dbReference type="EC" id="1.2.1.70"/>
    </reaction>
</comment>
<dbReference type="NCBIfam" id="TIGR01035">
    <property type="entry name" value="hemA"/>
    <property type="match status" value="1"/>
</dbReference>
<dbReference type="PANTHER" id="PTHR43013">
    <property type="entry name" value="GLUTAMYL-TRNA REDUCTASE"/>
    <property type="match status" value="1"/>
</dbReference>
<evidence type="ECO:0000256" key="8">
    <source>
        <dbReference type="ARBA" id="ARBA00068659"/>
    </source>
</evidence>
<evidence type="ECO:0000256" key="7">
    <source>
        <dbReference type="ARBA" id="ARBA00047464"/>
    </source>
</evidence>
<feature type="domain" description="Glutamyl-tRNA reductase N-terminal" evidence="17">
    <location>
        <begin position="6"/>
        <end position="180"/>
    </location>
</feature>
<evidence type="ECO:0000256" key="11">
    <source>
        <dbReference type="PIRSR" id="PIRSR000445-2"/>
    </source>
</evidence>
<evidence type="ECO:0000256" key="14">
    <source>
        <dbReference type="RuleBase" id="RU000584"/>
    </source>
</evidence>
<proteinExistence type="inferred from homology"/>
<comment type="pathway">
    <text evidence="1 9 14">Porphyrin-containing compound metabolism; protoporphyrin-IX biosynthesis; 5-aminolevulinate from L-glutamyl-tRNA(Glu): step 1/2.</text>
</comment>
<dbReference type="Proteomes" id="UP000494115">
    <property type="component" value="Unassembled WGS sequence"/>
</dbReference>
<comment type="domain">
    <text evidence="9">Possesses an unusual extended V-shaped dimeric structure with each monomer consisting of three distinct domains arranged along a curved 'spinal' alpha-helix. The N-terminal catalytic domain specifically recognizes the glutamate moiety of the substrate. The second domain is the NADPH-binding domain, and the third C-terminal domain is responsible for dimerization.</text>
</comment>
<evidence type="ECO:0000256" key="3">
    <source>
        <dbReference type="ARBA" id="ARBA00012970"/>
    </source>
</evidence>
<dbReference type="FunFam" id="3.40.50.720:FF:000031">
    <property type="entry name" value="Glutamyl-tRNA reductase"/>
    <property type="match status" value="1"/>
</dbReference>
<evidence type="ECO:0000256" key="2">
    <source>
        <dbReference type="ARBA" id="ARBA00005916"/>
    </source>
</evidence>
<feature type="binding site" evidence="9 12">
    <location>
        <begin position="213"/>
        <end position="218"/>
    </location>
    <ligand>
        <name>NADP(+)</name>
        <dbReference type="ChEBI" id="CHEBI:58349"/>
    </ligand>
</feature>
<comment type="similarity">
    <text evidence="2 9 14">Belongs to the glutamyl-tRNA reductase family.</text>
</comment>
<dbReference type="InterPro" id="IPR036343">
    <property type="entry name" value="GluRdtase_N_sf"/>
</dbReference>
<dbReference type="CDD" id="cd05213">
    <property type="entry name" value="NAD_bind_Glutamyl_tRNA_reduct"/>
    <property type="match status" value="1"/>
</dbReference>
<evidence type="ECO:0000256" key="13">
    <source>
        <dbReference type="PIRSR" id="PIRSR000445-4"/>
    </source>
</evidence>
<feature type="domain" description="Quinate/shikimate 5-dehydrogenase/glutamyl-tRNA reductase" evidence="16">
    <location>
        <begin position="196"/>
        <end position="329"/>
    </location>
</feature>
<dbReference type="HAMAP" id="MF_00087">
    <property type="entry name" value="Glu_tRNA_reductase"/>
    <property type="match status" value="1"/>
</dbReference>
<dbReference type="Pfam" id="PF01488">
    <property type="entry name" value="Shikimate_DH"/>
    <property type="match status" value="1"/>
</dbReference>
<dbReference type="InterPro" id="IPR036291">
    <property type="entry name" value="NAD(P)-bd_dom_sf"/>
</dbReference>
<dbReference type="InterPro" id="IPR000343">
    <property type="entry name" value="4pyrrol_synth_GluRdtase"/>
</dbReference>
<evidence type="ECO:0000256" key="5">
    <source>
        <dbReference type="ARBA" id="ARBA00023002"/>
    </source>
</evidence>
<dbReference type="Gene3D" id="3.40.50.720">
    <property type="entry name" value="NAD(P)-binding Rossmann-like Domain"/>
    <property type="match status" value="1"/>
</dbReference>
<evidence type="ECO:0000256" key="10">
    <source>
        <dbReference type="PIRSR" id="PIRSR000445-1"/>
    </source>
</evidence>
<dbReference type="PROSITE" id="PS00747">
    <property type="entry name" value="GLUTR"/>
    <property type="match status" value="1"/>
</dbReference>
<dbReference type="SUPFAM" id="SSF69742">
    <property type="entry name" value="Glutamyl tRNA-reductase catalytic, N-terminal domain"/>
    <property type="match status" value="1"/>
</dbReference>
<gene>
    <name evidence="9 18" type="primary">hemA</name>
    <name evidence="18" type="ORF">LMG28138_04268</name>
</gene>
<evidence type="ECO:0000259" key="16">
    <source>
        <dbReference type="Pfam" id="PF01488"/>
    </source>
</evidence>
<sequence length="450" mass="49321">MQLLAIGINHHTAPLALRERVAFPLDRIKPALQMLRTAWYPHAADASRDEPRGETLATLPALDGQTAEAAILSTCNRTELYCATDDHAAREHAIGWLSQFHNVPVDELAPHVYALPQSEAVRHAFRVASGLDSMVLGETQILGQLKEAVRTASDAGALGTYLNQLFQRTFAVAKEVRGQTEIGAHSVSMAAAAVRLAQRIFDNVSKQKVLFIGAGEMIELCATHFAAQNPRELVVANRTAERGSKLAERFNGRSMPLADLPSRLHEFDIVVSCTASTLPIIGLGAVESAVKARRHRPMFMIDLAVPRDIESEVGQLEDVFLYTVDDLGSIVREGNAMRQAAVAQAEAIIETRVANFMQWLDARSIVPVIRQLHGHADAMRIAELDRAQKMLARGEDPSAVLEALSVALTNKFMHGPTHALNRAAGDRRDQLVELLPDMFRPTEGRYGGHR</sequence>
<evidence type="ECO:0000313" key="19">
    <source>
        <dbReference type="Proteomes" id="UP000494115"/>
    </source>
</evidence>
<dbReference type="Gene3D" id="3.30.460.30">
    <property type="entry name" value="Glutamyl-tRNA reductase, N-terminal domain"/>
    <property type="match status" value="1"/>
</dbReference>
<evidence type="ECO:0000259" key="15">
    <source>
        <dbReference type="Pfam" id="PF00745"/>
    </source>
</evidence>
<dbReference type="SUPFAM" id="SSF51735">
    <property type="entry name" value="NAD(P)-binding Rossmann-fold domains"/>
    <property type="match status" value="1"/>
</dbReference>
<organism evidence="18 19">
    <name type="scientific">Pararobbsia alpina</name>
    <dbReference type="NCBI Taxonomy" id="621374"/>
    <lineage>
        <taxon>Bacteria</taxon>
        <taxon>Pseudomonadati</taxon>
        <taxon>Pseudomonadota</taxon>
        <taxon>Betaproteobacteria</taxon>
        <taxon>Burkholderiales</taxon>
        <taxon>Burkholderiaceae</taxon>
        <taxon>Pararobbsia</taxon>
    </lineage>
</organism>
<dbReference type="GO" id="GO:0008883">
    <property type="term" value="F:glutamyl-tRNA reductase activity"/>
    <property type="evidence" value="ECO:0007669"/>
    <property type="project" value="UniProtKB-UniRule"/>
</dbReference>
<dbReference type="PIRSF" id="PIRSF000445">
    <property type="entry name" value="4pyrrol_synth_GluRdtase"/>
    <property type="match status" value="1"/>
</dbReference>
<name>A0A6S7BEK5_9BURK</name>
<dbReference type="FunFam" id="3.30.460.30:FF:000001">
    <property type="entry name" value="Glutamyl-tRNA reductase"/>
    <property type="match status" value="1"/>
</dbReference>
<evidence type="ECO:0000256" key="12">
    <source>
        <dbReference type="PIRSR" id="PIRSR000445-3"/>
    </source>
</evidence>
<protein>
    <recommendedName>
        <fullName evidence="8 9">Glutamyl-tRNA reductase</fullName>
        <shortName evidence="9">GluTR</shortName>
        <ecNumber evidence="3 9">1.2.1.70</ecNumber>
    </recommendedName>
</protein>
<dbReference type="InterPro" id="IPR006151">
    <property type="entry name" value="Shikm_DH/Glu-tRNA_Rdtase"/>
</dbReference>
<evidence type="ECO:0000256" key="9">
    <source>
        <dbReference type="HAMAP-Rule" id="MF_00087"/>
    </source>
</evidence>
<evidence type="ECO:0000313" key="18">
    <source>
        <dbReference type="EMBL" id="CAB3797548.1"/>
    </source>
</evidence>
<evidence type="ECO:0000256" key="1">
    <source>
        <dbReference type="ARBA" id="ARBA00005059"/>
    </source>
</evidence>
<dbReference type="Pfam" id="PF00745">
    <property type="entry name" value="GlutR_dimer"/>
    <property type="match status" value="1"/>
</dbReference>
<feature type="binding site" evidence="9 11">
    <location>
        <begin position="74"/>
        <end position="77"/>
    </location>
    <ligand>
        <name>substrate</name>
    </ligand>
</feature>
<dbReference type="InterPro" id="IPR036453">
    <property type="entry name" value="GluRdtase_dimer_dom_sf"/>
</dbReference>
<dbReference type="EMBL" id="CADIKM010000026">
    <property type="protein sequence ID" value="CAB3797548.1"/>
    <property type="molecule type" value="Genomic_DNA"/>
</dbReference>
<dbReference type="SUPFAM" id="SSF69075">
    <property type="entry name" value="Glutamyl tRNA-reductase dimerization domain"/>
    <property type="match status" value="1"/>
</dbReference>
<evidence type="ECO:0000256" key="4">
    <source>
        <dbReference type="ARBA" id="ARBA00022857"/>
    </source>
</evidence>
<dbReference type="GO" id="GO:0019353">
    <property type="term" value="P:protoporphyrinogen IX biosynthetic process from glutamate"/>
    <property type="evidence" value="ECO:0007669"/>
    <property type="project" value="TreeGrafter"/>
</dbReference>
<comment type="subunit">
    <text evidence="9">Homodimer.</text>
</comment>
<accession>A0A6S7BEK5</accession>
<evidence type="ECO:0000259" key="17">
    <source>
        <dbReference type="Pfam" id="PF05201"/>
    </source>
</evidence>
<keyword evidence="5 9" id="KW-0560">Oxidoreductase</keyword>
<feature type="binding site" evidence="9 11">
    <location>
        <position position="144"/>
    </location>
    <ligand>
        <name>substrate</name>
    </ligand>
</feature>
<feature type="site" description="Important for activity" evidence="9 13">
    <location>
        <position position="123"/>
    </location>
</feature>
<feature type="active site" description="Nucleophile" evidence="9 10">
    <location>
        <position position="75"/>
    </location>
</feature>
<keyword evidence="4 9" id="KW-0521">NADP</keyword>
<feature type="binding site" evidence="9 11">
    <location>
        <position position="133"/>
    </location>
    <ligand>
        <name>substrate</name>
    </ligand>
</feature>
<reference evidence="18 19" key="1">
    <citation type="submission" date="2020-04" db="EMBL/GenBank/DDBJ databases">
        <authorList>
            <person name="De Canck E."/>
        </authorList>
    </citation>
    <scope>NUCLEOTIDE SEQUENCE [LARGE SCALE GENOMIC DNA]</scope>
    <source>
        <strain evidence="18 19">LMG 28138</strain>
    </source>
</reference>
<evidence type="ECO:0000256" key="6">
    <source>
        <dbReference type="ARBA" id="ARBA00023244"/>
    </source>
</evidence>
<dbReference type="UniPathway" id="UPA00251">
    <property type="reaction ID" value="UER00316"/>
</dbReference>
<comment type="function">
    <text evidence="9">Catalyzes the NADPH-dependent reduction of glutamyl-tRNA(Glu) to glutamate 1-semialdehyde (GSA).</text>
</comment>
<dbReference type="PANTHER" id="PTHR43013:SF1">
    <property type="entry name" value="GLUTAMYL-TRNA REDUCTASE"/>
    <property type="match status" value="1"/>
</dbReference>
<comment type="miscellaneous">
    <text evidence="9">During catalysis, the active site Cys acts as a nucleophile attacking the alpha-carbonyl group of tRNA-bound glutamate with the formation of a thioester intermediate between enzyme and glutamate, and the concomitant release of tRNA(Glu). The thioester intermediate is finally reduced by direct hydride transfer from NADPH, to form the product GSA.</text>
</comment>
<dbReference type="AlphaFoldDB" id="A0A6S7BEK5"/>
<keyword evidence="6 9" id="KW-0627">Porphyrin biosynthesis</keyword>
<dbReference type="GO" id="GO:0050661">
    <property type="term" value="F:NADP binding"/>
    <property type="evidence" value="ECO:0007669"/>
    <property type="project" value="InterPro"/>
</dbReference>
<feature type="binding site" evidence="9 11">
    <location>
        <begin position="138"/>
        <end position="140"/>
    </location>
    <ligand>
        <name>substrate</name>
    </ligand>
</feature>
<dbReference type="InterPro" id="IPR015895">
    <property type="entry name" value="4pyrrol_synth_GluRdtase_N"/>
</dbReference>
<dbReference type="Pfam" id="PF05201">
    <property type="entry name" value="GlutR_N"/>
    <property type="match status" value="1"/>
</dbReference>
<keyword evidence="19" id="KW-1185">Reference proteome</keyword>
<dbReference type="EC" id="1.2.1.70" evidence="3 9"/>
<dbReference type="InterPro" id="IPR015896">
    <property type="entry name" value="4pyrrol_synth_GluRdtase_dimer"/>
</dbReference>